<dbReference type="SUPFAM" id="SSF51735">
    <property type="entry name" value="NAD(P)-binding Rossmann-fold domains"/>
    <property type="match status" value="1"/>
</dbReference>
<dbReference type="EMBL" id="JACBZP010000001">
    <property type="protein sequence ID" value="NYI68763.1"/>
    <property type="molecule type" value="Genomic_DNA"/>
</dbReference>
<gene>
    <name evidence="2" type="ORF">BJY26_003069</name>
</gene>
<keyword evidence="3" id="KW-1185">Reference proteome</keyword>
<proteinExistence type="predicted"/>
<name>A0A7Z0IIQ8_9MICO</name>
<feature type="region of interest" description="Disordered" evidence="1">
    <location>
        <begin position="123"/>
        <end position="145"/>
    </location>
</feature>
<accession>A0A7Z0IIQ8</accession>
<evidence type="ECO:0000313" key="2">
    <source>
        <dbReference type="EMBL" id="NYI68763.1"/>
    </source>
</evidence>
<dbReference type="Gene3D" id="3.40.50.720">
    <property type="entry name" value="NAD(P)-binding Rossmann-like Domain"/>
    <property type="match status" value="1"/>
</dbReference>
<dbReference type="InterPro" id="IPR036291">
    <property type="entry name" value="NAD(P)-bd_dom_sf"/>
</dbReference>
<organism evidence="2 3">
    <name type="scientific">Spelaeicoccus albus</name>
    <dbReference type="NCBI Taxonomy" id="1280376"/>
    <lineage>
        <taxon>Bacteria</taxon>
        <taxon>Bacillati</taxon>
        <taxon>Actinomycetota</taxon>
        <taxon>Actinomycetes</taxon>
        <taxon>Micrococcales</taxon>
        <taxon>Brevibacteriaceae</taxon>
        <taxon>Spelaeicoccus</taxon>
    </lineage>
</organism>
<evidence type="ECO:0000313" key="3">
    <source>
        <dbReference type="Proteomes" id="UP000539111"/>
    </source>
</evidence>
<dbReference type="Proteomes" id="UP000539111">
    <property type="component" value="Unassembled WGS sequence"/>
</dbReference>
<dbReference type="RefSeq" id="WP_179429060.1">
    <property type="nucleotide sequence ID" value="NZ_JACBZP010000001.1"/>
</dbReference>
<sequence>MAASARFTSRDERELTQTYYLFCSLIAAGLRPRILTIGDEFFKDNQQRRNDTPPLATLGSTGRPGYAVVLALLEKNAQVRALVGDPTSHPARQLSGSAERQADTPVTASVDADDLRRNIAIRRPNSDDALPHGDNRFQAAIPCPT</sequence>
<protein>
    <submittedName>
        <fullName evidence="2">Uncharacterized protein</fullName>
    </submittedName>
</protein>
<dbReference type="AlphaFoldDB" id="A0A7Z0IIQ8"/>
<feature type="compositionally biased region" description="Basic and acidic residues" evidence="1">
    <location>
        <begin position="124"/>
        <end position="135"/>
    </location>
</feature>
<evidence type="ECO:0000256" key="1">
    <source>
        <dbReference type="SAM" id="MobiDB-lite"/>
    </source>
</evidence>
<comment type="caution">
    <text evidence="2">The sequence shown here is derived from an EMBL/GenBank/DDBJ whole genome shotgun (WGS) entry which is preliminary data.</text>
</comment>
<reference evidence="2 3" key="1">
    <citation type="submission" date="2020-07" db="EMBL/GenBank/DDBJ databases">
        <title>Sequencing the genomes of 1000 actinobacteria strains.</title>
        <authorList>
            <person name="Klenk H.-P."/>
        </authorList>
    </citation>
    <scope>NUCLEOTIDE SEQUENCE [LARGE SCALE GENOMIC DNA]</scope>
    <source>
        <strain evidence="2 3">DSM 26341</strain>
    </source>
</reference>
<feature type="region of interest" description="Disordered" evidence="1">
    <location>
        <begin position="84"/>
        <end position="106"/>
    </location>
</feature>